<feature type="region of interest" description="Disordered" evidence="3">
    <location>
        <begin position="37"/>
        <end position="74"/>
    </location>
</feature>
<feature type="domain" description="Glycoside hydrolase family 5" evidence="4">
    <location>
        <begin position="109"/>
        <end position="382"/>
    </location>
</feature>
<dbReference type="EMBL" id="CAEZXR010000089">
    <property type="protein sequence ID" value="CAB4700871.1"/>
    <property type="molecule type" value="Genomic_DNA"/>
</dbReference>
<dbReference type="PANTHER" id="PTHR34142">
    <property type="entry name" value="ENDO-BETA-1,4-GLUCANASE A"/>
    <property type="match status" value="1"/>
</dbReference>
<evidence type="ECO:0000256" key="3">
    <source>
        <dbReference type="SAM" id="MobiDB-lite"/>
    </source>
</evidence>
<dbReference type="InterPro" id="IPR017853">
    <property type="entry name" value="GH"/>
</dbReference>
<evidence type="ECO:0000259" key="4">
    <source>
        <dbReference type="Pfam" id="PF00150"/>
    </source>
</evidence>
<proteinExistence type="predicted"/>
<dbReference type="Gene3D" id="3.20.20.80">
    <property type="entry name" value="Glycosidases"/>
    <property type="match status" value="1"/>
</dbReference>
<name>A0A6J6PN43_9ZZZZ</name>
<evidence type="ECO:0000313" key="5">
    <source>
        <dbReference type="EMBL" id="CAB4700871.1"/>
    </source>
</evidence>
<dbReference type="CDD" id="cd00551">
    <property type="entry name" value="AmyAc_family"/>
    <property type="match status" value="1"/>
</dbReference>
<dbReference type="InterPro" id="IPR001547">
    <property type="entry name" value="Glyco_hydro_5"/>
</dbReference>
<keyword evidence="2" id="KW-0326">Glycosidase</keyword>
<dbReference type="GO" id="GO:0004553">
    <property type="term" value="F:hydrolase activity, hydrolyzing O-glycosyl compounds"/>
    <property type="evidence" value="ECO:0007669"/>
    <property type="project" value="InterPro"/>
</dbReference>
<dbReference type="Pfam" id="PF00150">
    <property type="entry name" value="Cellulase"/>
    <property type="match status" value="1"/>
</dbReference>
<dbReference type="GO" id="GO:0009251">
    <property type="term" value="P:glucan catabolic process"/>
    <property type="evidence" value="ECO:0007669"/>
    <property type="project" value="TreeGrafter"/>
</dbReference>
<sequence length="416" mass="44335">MRHLSHGVVRLLLVVILAAGSALAAVTLLGGDDDAALDPPTATRTPDPTPTASATPDPTPTGADDSPAPEPRVEGNRLIDARTGETFVPHGVNWSSFEYACAQGWGYSALDSLGTDPAATTADAIAGWGADTVRLPLNQDCWSGTRGAPVSDQYAERTPEGYREEVGSFVDALNARGIVVVLDLHSRKRADAAEFGNLALPDADSLEFWASLAAAYADRPSVMFDAFNEPYSRYDAADNLVFDLTWDCWRDGGCAPPAVDDRTTPGRTTYDAVGMSDVVATIRAAGATQPVLLGGLDYANDLSQWLTHRPDDDQLVASFHSYDFKACGDRRCWDRVLAPLAEQVPVLTGELGATDPLDGYVADYLAWADAHAIGSLFWVWATHADDPMSLVQDQAGRPTAYGRAARGYLRGGTFAG</sequence>
<organism evidence="5">
    <name type="scientific">freshwater metagenome</name>
    <dbReference type="NCBI Taxonomy" id="449393"/>
    <lineage>
        <taxon>unclassified sequences</taxon>
        <taxon>metagenomes</taxon>
        <taxon>ecological metagenomes</taxon>
    </lineage>
</organism>
<dbReference type="AlphaFoldDB" id="A0A6J6PN43"/>
<evidence type="ECO:0000256" key="2">
    <source>
        <dbReference type="ARBA" id="ARBA00023295"/>
    </source>
</evidence>
<dbReference type="SUPFAM" id="SSF51445">
    <property type="entry name" value="(Trans)glycosidases"/>
    <property type="match status" value="1"/>
</dbReference>
<evidence type="ECO:0000256" key="1">
    <source>
        <dbReference type="ARBA" id="ARBA00022801"/>
    </source>
</evidence>
<keyword evidence="1" id="KW-0378">Hydrolase</keyword>
<reference evidence="5" key="1">
    <citation type="submission" date="2020-05" db="EMBL/GenBank/DDBJ databases">
        <authorList>
            <person name="Chiriac C."/>
            <person name="Salcher M."/>
            <person name="Ghai R."/>
            <person name="Kavagutti S V."/>
        </authorList>
    </citation>
    <scope>NUCLEOTIDE SEQUENCE</scope>
</reference>
<dbReference type="PANTHER" id="PTHR34142:SF1">
    <property type="entry name" value="GLYCOSIDE HYDROLASE FAMILY 5 DOMAIN-CONTAINING PROTEIN"/>
    <property type="match status" value="1"/>
</dbReference>
<protein>
    <submittedName>
        <fullName evidence="5">Unannotated protein</fullName>
    </submittedName>
</protein>
<feature type="compositionally biased region" description="Low complexity" evidence="3">
    <location>
        <begin position="37"/>
        <end position="66"/>
    </location>
</feature>
<accession>A0A6J6PN43</accession>
<gene>
    <name evidence="5" type="ORF">UFOPK2579_00934</name>
</gene>